<accession>A0A2B4RJF4</accession>
<keyword evidence="4" id="KW-1185">Reference proteome</keyword>
<dbReference type="STRING" id="50429.A0A2B4RJF4"/>
<gene>
    <name evidence="3" type="primary">CCDC77</name>
    <name evidence="3" type="ORF">AWC38_SpisGene17110</name>
</gene>
<dbReference type="Proteomes" id="UP000225706">
    <property type="component" value="Unassembled WGS sequence"/>
</dbReference>
<evidence type="ECO:0000256" key="2">
    <source>
        <dbReference type="SAM" id="MobiDB-lite"/>
    </source>
</evidence>
<proteinExistence type="predicted"/>
<keyword evidence="1" id="KW-0175">Coiled coil</keyword>
<feature type="coiled-coil region" evidence="1">
    <location>
        <begin position="319"/>
        <end position="410"/>
    </location>
</feature>
<feature type="coiled-coil region" evidence="1">
    <location>
        <begin position="191"/>
        <end position="247"/>
    </location>
</feature>
<protein>
    <submittedName>
        <fullName evidence="3">Coiled-coil domain-containing protein 77</fullName>
    </submittedName>
</protein>
<reference evidence="4" key="1">
    <citation type="journal article" date="2017" name="bioRxiv">
        <title>Comparative analysis of the genomes of Stylophora pistillata and Acropora digitifera provides evidence for extensive differences between species of corals.</title>
        <authorList>
            <person name="Voolstra C.R."/>
            <person name="Li Y."/>
            <person name="Liew Y.J."/>
            <person name="Baumgarten S."/>
            <person name="Zoccola D."/>
            <person name="Flot J.-F."/>
            <person name="Tambutte S."/>
            <person name="Allemand D."/>
            <person name="Aranda M."/>
        </authorList>
    </citation>
    <scope>NUCLEOTIDE SEQUENCE [LARGE SCALE GENOMIC DNA]</scope>
</reference>
<evidence type="ECO:0000313" key="3">
    <source>
        <dbReference type="EMBL" id="PFX18524.1"/>
    </source>
</evidence>
<evidence type="ECO:0000313" key="4">
    <source>
        <dbReference type="Proteomes" id="UP000225706"/>
    </source>
</evidence>
<dbReference type="PANTHER" id="PTHR22091">
    <property type="entry name" value="COILED-COIL DOMAIN-CONTAINING PROTEIN 77"/>
    <property type="match status" value="1"/>
</dbReference>
<organism evidence="3 4">
    <name type="scientific">Stylophora pistillata</name>
    <name type="common">Smooth cauliflower coral</name>
    <dbReference type="NCBI Taxonomy" id="50429"/>
    <lineage>
        <taxon>Eukaryota</taxon>
        <taxon>Metazoa</taxon>
        <taxon>Cnidaria</taxon>
        <taxon>Anthozoa</taxon>
        <taxon>Hexacorallia</taxon>
        <taxon>Scleractinia</taxon>
        <taxon>Astrocoeniina</taxon>
        <taxon>Pocilloporidae</taxon>
        <taxon>Stylophora</taxon>
    </lineage>
</organism>
<sequence>MAAFSPEPEKRHESPLPTVNERLGHLKPSRELLEYYRRKIAEYDGEYEEMVRKLELYKCTYEEQHKTQWELRQREEEIAELQKALSDMQVYLFQEREHVLRLYAENDRLKIRELEDRKKIQHLLSLSKMTEPEITYFHHQPPAKAIVAQHKPRDKEGGGRRPLAGRGPGGHKRDSTGNVHPARNVAEADDNQTLLLQIESLQAQLEEQTKLAKEQVDALFEDRRVHMEEQQAQRERDADKIKTMQEKLRKTQDLLYDSTKDFLELKYEIRAKERHWMVDRDRLAQEIDHLREQLDVSGVSVLEVSGEVMEPRQVQLVAVQSLRHQLEQTQKLAEMYREQCIGLEDEVARIREKTDVSEDIFKERTEKMSKRLALMNSRYENLEKRRAMEVEGFKTDIKMLRDKLKNVEKQLYKVTVSMGDDYDEQVLKNVRKTAGRSKKLVGELHNLKAKIYSLENDVRHMG</sequence>
<dbReference type="OrthoDB" id="191169at2759"/>
<dbReference type="EMBL" id="LSMT01000406">
    <property type="protein sequence ID" value="PFX18524.1"/>
    <property type="molecule type" value="Genomic_DNA"/>
</dbReference>
<feature type="region of interest" description="Disordered" evidence="2">
    <location>
        <begin position="1"/>
        <end position="23"/>
    </location>
</feature>
<dbReference type="GO" id="GO:0005813">
    <property type="term" value="C:centrosome"/>
    <property type="evidence" value="ECO:0007669"/>
    <property type="project" value="TreeGrafter"/>
</dbReference>
<name>A0A2B4RJF4_STYPI</name>
<comment type="caution">
    <text evidence="3">The sequence shown here is derived from an EMBL/GenBank/DDBJ whole genome shotgun (WGS) entry which is preliminary data.</text>
</comment>
<dbReference type="InterPro" id="IPR037696">
    <property type="entry name" value="CCDC77"/>
</dbReference>
<evidence type="ECO:0000256" key="1">
    <source>
        <dbReference type="SAM" id="Coils"/>
    </source>
</evidence>
<dbReference type="PANTHER" id="PTHR22091:SF1">
    <property type="entry name" value="COILED-COIL DOMAIN-CONTAINING PROTEIN 77"/>
    <property type="match status" value="1"/>
</dbReference>
<dbReference type="AlphaFoldDB" id="A0A2B4RJF4"/>
<feature type="region of interest" description="Disordered" evidence="2">
    <location>
        <begin position="150"/>
        <end position="181"/>
    </location>
</feature>